<name>A0A2T4Z3D6_9HYPH</name>
<evidence type="ECO:0000313" key="4">
    <source>
        <dbReference type="Proteomes" id="UP000241808"/>
    </source>
</evidence>
<dbReference type="Proteomes" id="UP000241808">
    <property type="component" value="Unassembled WGS sequence"/>
</dbReference>
<comment type="caution">
    <text evidence="3">The sequence shown here is derived from an EMBL/GenBank/DDBJ whole genome shotgun (WGS) entry which is preliminary data.</text>
</comment>
<dbReference type="PANTHER" id="PTHR43283">
    <property type="entry name" value="BETA-LACTAMASE-RELATED"/>
    <property type="match status" value="1"/>
</dbReference>
<dbReference type="PROSITE" id="PS51257">
    <property type="entry name" value="PROKAR_LIPOPROTEIN"/>
    <property type="match status" value="1"/>
</dbReference>
<gene>
    <name evidence="3" type="ORF">C8P69_105411</name>
</gene>
<feature type="domain" description="Beta-lactamase-related" evidence="2">
    <location>
        <begin position="70"/>
        <end position="354"/>
    </location>
</feature>
<protein>
    <submittedName>
        <fullName evidence="3">CubicO group peptidase (Beta-lactamase class C family)</fullName>
    </submittedName>
</protein>
<dbReference type="Pfam" id="PF00144">
    <property type="entry name" value="Beta-lactamase"/>
    <property type="match status" value="1"/>
</dbReference>
<dbReference type="SUPFAM" id="SSF56601">
    <property type="entry name" value="beta-lactamase/transpeptidase-like"/>
    <property type="match status" value="1"/>
</dbReference>
<dbReference type="InterPro" id="IPR050789">
    <property type="entry name" value="Diverse_Enzym_Activities"/>
</dbReference>
<evidence type="ECO:0000313" key="3">
    <source>
        <dbReference type="EMBL" id="PTM55258.1"/>
    </source>
</evidence>
<sequence length="393" mass="42608">MRRPGITRAVLGLLLFLLAGWPAAAGSLACAPPVQRDDGWQIADSGKTGFDEAALCALMAEASIAEPLHALVVMRNGALVAELYRRGTDRSIYSVFGHETAFGPTVLHDMRSISKTVVALLVGIAVGEGRIDPQKPVLDYFPELARLRTPERLAITVEHLLTMSSGLDWNESTVSYGSLRNDETRLYWTWSQPRFVFDRAVTARPGERFAYNGGGTAVLAAIIEKVTGLAVRDYARERLFAPLGIVRWEWVRDLHRRDLAFAGLRLTPRDLLKIGRLVLDGGRVDGRQLIPAAWIATALTPRISTEGGGGYGYQIWTGSFERDGGRVPFAAMVGNGGQRLFLAPDLGLAIAMTAGAYNDDTIGRRLRSLAARIVTAAQPAVTAQQGRPAVPPP</sequence>
<dbReference type="InterPro" id="IPR012338">
    <property type="entry name" value="Beta-lactam/transpept-like"/>
</dbReference>
<reference evidence="3 4" key="1">
    <citation type="submission" date="2018-04" db="EMBL/GenBank/DDBJ databases">
        <title>Genomic Encyclopedia of Archaeal and Bacterial Type Strains, Phase II (KMG-II): from individual species to whole genera.</title>
        <authorList>
            <person name="Goeker M."/>
        </authorList>
    </citation>
    <scope>NUCLEOTIDE SEQUENCE [LARGE SCALE GENOMIC DNA]</scope>
    <source>
        <strain evidence="3 4">DSM 25521</strain>
    </source>
</reference>
<dbReference type="PANTHER" id="PTHR43283:SF7">
    <property type="entry name" value="BETA-LACTAMASE-RELATED DOMAIN-CONTAINING PROTEIN"/>
    <property type="match status" value="1"/>
</dbReference>
<keyword evidence="1" id="KW-0732">Signal</keyword>
<proteinExistence type="predicted"/>
<feature type="signal peptide" evidence="1">
    <location>
        <begin position="1"/>
        <end position="25"/>
    </location>
</feature>
<dbReference type="AlphaFoldDB" id="A0A2T4Z3D6"/>
<dbReference type="InterPro" id="IPR001466">
    <property type="entry name" value="Beta-lactam-related"/>
</dbReference>
<accession>A0A2T4Z3D6</accession>
<keyword evidence="4" id="KW-1185">Reference proteome</keyword>
<evidence type="ECO:0000256" key="1">
    <source>
        <dbReference type="SAM" id="SignalP"/>
    </source>
</evidence>
<feature type="chain" id="PRO_5015493036" evidence="1">
    <location>
        <begin position="26"/>
        <end position="393"/>
    </location>
</feature>
<evidence type="ECO:0000259" key="2">
    <source>
        <dbReference type="Pfam" id="PF00144"/>
    </source>
</evidence>
<organism evidence="3 4">
    <name type="scientific">Phreatobacter oligotrophus</name>
    <dbReference type="NCBI Taxonomy" id="1122261"/>
    <lineage>
        <taxon>Bacteria</taxon>
        <taxon>Pseudomonadati</taxon>
        <taxon>Pseudomonadota</taxon>
        <taxon>Alphaproteobacteria</taxon>
        <taxon>Hyphomicrobiales</taxon>
        <taxon>Phreatobacteraceae</taxon>
        <taxon>Phreatobacter</taxon>
    </lineage>
</organism>
<dbReference type="Gene3D" id="3.40.710.10">
    <property type="entry name" value="DD-peptidase/beta-lactamase superfamily"/>
    <property type="match status" value="1"/>
</dbReference>
<dbReference type="EMBL" id="PZZL01000005">
    <property type="protein sequence ID" value="PTM55258.1"/>
    <property type="molecule type" value="Genomic_DNA"/>
</dbReference>